<accession>A0ABP0SSJ5</accession>
<dbReference type="EMBL" id="CAXAMM010044628">
    <property type="protein sequence ID" value="CAK9115417.1"/>
    <property type="molecule type" value="Genomic_DNA"/>
</dbReference>
<protein>
    <submittedName>
        <fullName evidence="1">Uncharacterized protein</fullName>
    </submittedName>
</protein>
<gene>
    <name evidence="1" type="ORF">SCF082_LOCUS53422</name>
</gene>
<comment type="caution">
    <text evidence="1">The sequence shown here is derived from an EMBL/GenBank/DDBJ whole genome shotgun (WGS) entry which is preliminary data.</text>
</comment>
<reference evidence="1 2" key="1">
    <citation type="submission" date="2024-02" db="EMBL/GenBank/DDBJ databases">
        <authorList>
            <person name="Chen Y."/>
            <person name="Shah S."/>
            <person name="Dougan E. K."/>
            <person name="Thang M."/>
            <person name="Chan C."/>
        </authorList>
    </citation>
    <scope>NUCLEOTIDE SEQUENCE [LARGE SCALE GENOMIC DNA]</scope>
</reference>
<name>A0ABP0SSJ5_9DINO</name>
<evidence type="ECO:0000313" key="2">
    <source>
        <dbReference type="Proteomes" id="UP001642464"/>
    </source>
</evidence>
<evidence type="ECO:0000313" key="1">
    <source>
        <dbReference type="EMBL" id="CAK9115417.1"/>
    </source>
</evidence>
<proteinExistence type="predicted"/>
<dbReference type="Proteomes" id="UP001642464">
    <property type="component" value="Unassembled WGS sequence"/>
</dbReference>
<organism evidence="1 2">
    <name type="scientific">Durusdinium trenchii</name>
    <dbReference type="NCBI Taxonomy" id="1381693"/>
    <lineage>
        <taxon>Eukaryota</taxon>
        <taxon>Sar</taxon>
        <taxon>Alveolata</taxon>
        <taxon>Dinophyceae</taxon>
        <taxon>Suessiales</taxon>
        <taxon>Symbiodiniaceae</taxon>
        <taxon>Durusdinium</taxon>
    </lineage>
</organism>
<keyword evidence="2" id="KW-1185">Reference proteome</keyword>
<sequence>MRDAHCPSFLVDAVEASASGQTMFDQVELKAMGRLLEHKDAPRWQVLSVESFDWSPPLSPGILEASKELEDIIEAIADDPSQINVEDVRYDLARRDAGKVLDYLMDVKDGMLAEAIADEKKLDYFKNNAKETKATCELLDKWGRHYESKGAPPNTGGGKIAQAWKDLTKDGVRFPMTYDYLTLTPAPSDAGAFSAAVERHAASSELDEALLGRLADAMQTALERHGRESMEFGEAKAHFESTLEQWQHAVEAAADGDPERFARLFDVVSRYAERQQSIESGATALGAAPLGAAPALPASPSTGSRASREEAAGQEVAVVGVGGCGQNGEASGSKFQVVHVAGSSRWQVGGIPFADLMCSGFARARRRWLDARRRFIGG</sequence>